<sequence length="75" mass="8064">MAELLLQAGATVDLPDAYGNTPLWRATFESHGRGAMLKLLLAHGADPAQQNHSGVSPLQLAESIANYNVKQFYAL</sequence>
<dbReference type="SUPFAM" id="SSF48403">
    <property type="entry name" value="Ankyrin repeat"/>
    <property type="match status" value="1"/>
</dbReference>
<dbReference type="PANTHER" id="PTHR24171:SF8">
    <property type="entry name" value="BRCA1-ASSOCIATED RING DOMAIN PROTEIN 1"/>
    <property type="match status" value="1"/>
</dbReference>
<evidence type="ECO:0000256" key="1">
    <source>
        <dbReference type="ARBA" id="ARBA00022737"/>
    </source>
</evidence>
<feature type="repeat" description="ANK" evidence="3">
    <location>
        <begin position="18"/>
        <end position="52"/>
    </location>
</feature>
<keyword evidence="1" id="KW-0677">Repeat</keyword>
<dbReference type="Proteomes" id="UP000192266">
    <property type="component" value="Unassembled WGS sequence"/>
</dbReference>
<evidence type="ECO:0000256" key="2">
    <source>
        <dbReference type="ARBA" id="ARBA00023043"/>
    </source>
</evidence>
<name>A0A1W1W520_9BACT</name>
<dbReference type="PROSITE" id="PS50088">
    <property type="entry name" value="ANK_REPEAT"/>
    <property type="match status" value="1"/>
</dbReference>
<proteinExistence type="predicted"/>
<dbReference type="InterPro" id="IPR002110">
    <property type="entry name" value="Ankyrin_rpt"/>
</dbReference>
<gene>
    <name evidence="4" type="ORF">SAMN00120144_3076</name>
</gene>
<protein>
    <submittedName>
        <fullName evidence="4">Ankyrin</fullName>
    </submittedName>
</protein>
<dbReference type="Pfam" id="PF00023">
    <property type="entry name" value="Ank"/>
    <property type="match status" value="1"/>
</dbReference>
<keyword evidence="5" id="KW-1185">Reference proteome</keyword>
<dbReference type="AlphaFoldDB" id="A0A1W1W520"/>
<dbReference type="PANTHER" id="PTHR24171">
    <property type="entry name" value="ANKYRIN REPEAT DOMAIN-CONTAINING PROTEIN 39-RELATED"/>
    <property type="match status" value="1"/>
</dbReference>
<dbReference type="EMBL" id="FWWW01000122">
    <property type="protein sequence ID" value="SMC00696.1"/>
    <property type="molecule type" value="Genomic_DNA"/>
</dbReference>
<dbReference type="InterPro" id="IPR036770">
    <property type="entry name" value="Ankyrin_rpt-contain_sf"/>
</dbReference>
<dbReference type="STRING" id="645990.SAMN00120144_3076"/>
<evidence type="ECO:0000313" key="5">
    <source>
        <dbReference type="Proteomes" id="UP000192266"/>
    </source>
</evidence>
<dbReference type="Gene3D" id="1.25.40.20">
    <property type="entry name" value="Ankyrin repeat-containing domain"/>
    <property type="match status" value="1"/>
</dbReference>
<organism evidence="4 5">
    <name type="scientific">Hymenobacter roseosalivarius DSM 11622</name>
    <dbReference type="NCBI Taxonomy" id="645990"/>
    <lineage>
        <taxon>Bacteria</taxon>
        <taxon>Pseudomonadati</taxon>
        <taxon>Bacteroidota</taxon>
        <taxon>Cytophagia</taxon>
        <taxon>Cytophagales</taxon>
        <taxon>Hymenobacteraceae</taxon>
        <taxon>Hymenobacter</taxon>
    </lineage>
</organism>
<dbReference type="GO" id="GO:0085020">
    <property type="term" value="P:protein K6-linked ubiquitination"/>
    <property type="evidence" value="ECO:0007669"/>
    <property type="project" value="TreeGrafter"/>
</dbReference>
<reference evidence="4 5" key="1">
    <citation type="submission" date="2017-04" db="EMBL/GenBank/DDBJ databases">
        <authorList>
            <person name="Afonso C.L."/>
            <person name="Miller P.J."/>
            <person name="Scott M.A."/>
            <person name="Spackman E."/>
            <person name="Goraichik I."/>
            <person name="Dimitrov K.M."/>
            <person name="Suarez D.L."/>
            <person name="Swayne D.E."/>
        </authorList>
    </citation>
    <scope>NUCLEOTIDE SEQUENCE [LARGE SCALE GENOMIC DNA]</scope>
    <source>
        <strain evidence="4 5">DSM 11622</strain>
    </source>
</reference>
<evidence type="ECO:0000313" key="4">
    <source>
        <dbReference type="EMBL" id="SMC00696.1"/>
    </source>
</evidence>
<keyword evidence="2 3" id="KW-0040">ANK repeat</keyword>
<accession>A0A1W1W520</accession>
<evidence type="ECO:0000256" key="3">
    <source>
        <dbReference type="PROSITE-ProRule" id="PRU00023"/>
    </source>
</evidence>
<dbReference type="GO" id="GO:0004842">
    <property type="term" value="F:ubiquitin-protein transferase activity"/>
    <property type="evidence" value="ECO:0007669"/>
    <property type="project" value="TreeGrafter"/>
</dbReference>